<feature type="region of interest" description="Disordered" evidence="10">
    <location>
        <begin position="911"/>
        <end position="941"/>
    </location>
</feature>
<protein>
    <submittedName>
        <fullName evidence="13">Uncharacterized protein</fullName>
    </submittedName>
</protein>
<dbReference type="GO" id="GO:0008270">
    <property type="term" value="F:zinc ion binding"/>
    <property type="evidence" value="ECO:0007669"/>
    <property type="project" value="UniProtKB-KW"/>
</dbReference>
<comment type="caution">
    <text evidence="13">The sequence shown here is derived from an EMBL/GenBank/DDBJ whole genome shotgun (WGS) entry which is preliminary data.</text>
</comment>
<dbReference type="InterPro" id="IPR048538">
    <property type="entry name" value="Rrn7_cyclin_C"/>
</dbReference>
<feature type="compositionally biased region" description="Basic and acidic residues" evidence="10">
    <location>
        <begin position="985"/>
        <end position="1037"/>
    </location>
</feature>
<evidence type="ECO:0000259" key="12">
    <source>
        <dbReference type="Pfam" id="PF20645"/>
    </source>
</evidence>
<evidence type="ECO:0000256" key="8">
    <source>
        <dbReference type="ARBA" id="ARBA00023163"/>
    </source>
</evidence>
<feature type="compositionally biased region" description="Low complexity" evidence="10">
    <location>
        <begin position="1104"/>
        <end position="1122"/>
    </location>
</feature>
<feature type="region of interest" description="Disordered" evidence="10">
    <location>
        <begin position="1360"/>
        <end position="1379"/>
    </location>
</feature>
<evidence type="ECO:0000256" key="4">
    <source>
        <dbReference type="ARBA" id="ARBA00022771"/>
    </source>
</evidence>
<dbReference type="Pfam" id="PF20644">
    <property type="entry name" value="Rrn7_cyclin_N"/>
    <property type="match status" value="1"/>
</dbReference>
<feature type="region of interest" description="Disordered" evidence="10">
    <location>
        <begin position="985"/>
        <end position="1169"/>
    </location>
</feature>
<dbReference type="InterPro" id="IPR033599">
    <property type="entry name" value="TAF1B/Rrn7"/>
</dbReference>
<evidence type="ECO:0000256" key="6">
    <source>
        <dbReference type="ARBA" id="ARBA00023015"/>
    </source>
</evidence>
<keyword evidence="5" id="KW-0862">Zinc</keyword>
<dbReference type="GO" id="GO:0001164">
    <property type="term" value="F:RNA polymerase I core promoter sequence-specific DNA binding"/>
    <property type="evidence" value="ECO:0007669"/>
    <property type="project" value="InterPro"/>
</dbReference>
<gene>
    <name evidence="13" type="ORF">R3P38DRAFT_2596549</name>
</gene>
<feature type="compositionally biased region" description="Low complexity" evidence="10">
    <location>
        <begin position="588"/>
        <end position="606"/>
    </location>
</feature>
<feature type="compositionally biased region" description="Low complexity" evidence="10">
    <location>
        <begin position="1212"/>
        <end position="1238"/>
    </location>
</feature>
<keyword evidence="6" id="KW-0805">Transcription regulation</keyword>
<feature type="compositionally biased region" description="Basic and acidic residues" evidence="10">
    <location>
        <begin position="557"/>
        <end position="570"/>
    </location>
</feature>
<reference evidence="13 14" key="1">
    <citation type="journal article" date="2024" name="J Genomics">
        <title>Draft genome sequencing and assembly of Favolaschia claudopus CIRM-BRFM 2984 isolated from oak limbs.</title>
        <authorList>
            <person name="Navarro D."/>
            <person name="Drula E."/>
            <person name="Chaduli D."/>
            <person name="Cazenave R."/>
            <person name="Ahrendt S."/>
            <person name="Wang J."/>
            <person name="Lipzen A."/>
            <person name="Daum C."/>
            <person name="Barry K."/>
            <person name="Grigoriev I.V."/>
            <person name="Favel A."/>
            <person name="Rosso M.N."/>
            <person name="Martin F."/>
        </authorList>
    </citation>
    <scope>NUCLEOTIDE SEQUENCE [LARGE SCALE GENOMIC DNA]</scope>
    <source>
        <strain evidence="13 14">CIRM-BRFM 2984</strain>
    </source>
</reference>
<dbReference type="InterPro" id="IPR048540">
    <property type="entry name" value="Rrn7_cyclin_N"/>
</dbReference>
<feature type="region of interest" description="Disordered" evidence="10">
    <location>
        <begin position="127"/>
        <end position="218"/>
    </location>
</feature>
<keyword evidence="4" id="KW-0863">Zinc-finger</keyword>
<feature type="compositionally biased region" description="Polar residues" evidence="10">
    <location>
        <begin position="1246"/>
        <end position="1258"/>
    </location>
</feature>
<feature type="compositionally biased region" description="Basic and acidic residues" evidence="10">
    <location>
        <begin position="1072"/>
        <end position="1094"/>
    </location>
</feature>
<evidence type="ECO:0000256" key="7">
    <source>
        <dbReference type="ARBA" id="ARBA00023125"/>
    </source>
</evidence>
<feature type="region of interest" description="Disordered" evidence="10">
    <location>
        <begin position="1184"/>
        <end position="1351"/>
    </location>
</feature>
<keyword evidence="9" id="KW-0539">Nucleus</keyword>
<feature type="compositionally biased region" description="Low complexity" evidence="10">
    <location>
        <begin position="1260"/>
        <end position="1278"/>
    </location>
</feature>
<comment type="similarity">
    <text evidence="2">Belongs to the RRN7/TAF1B family.</text>
</comment>
<evidence type="ECO:0000256" key="2">
    <source>
        <dbReference type="ARBA" id="ARBA00006899"/>
    </source>
</evidence>
<feature type="compositionally biased region" description="Pro residues" evidence="10">
    <location>
        <begin position="667"/>
        <end position="686"/>
    </location>
</feature>
<accession>A0AAW0E9Z3</accession>
<feature type="compositionally biased region" description="Basic and acidic residues" evidence="10">
    <location>
        <begin position="137"/>
        <end position="162"/>
    </location>
</feature>
<dbReference type="GO" id="GO:0070860">
    <property type="term" value="C:RNA polymerase I core factor complex"/>
    <property type="evidence" value="ECO:0007669"/>
    <property type="project" value="InterPro"/>
</dbReference>
<keyword evidence="3" id="KW-0479">Metal-binding</keyword>
<evidence type="ECO:0000256" key="10">
    <source>
        <dbReference type="SAM" id="MobiDB-lite"/>
    </source>
</evidence>
<proteinExistence type="inferred from homology"/>
<feature type="compositionally biased region" description="Low complexity" evidence="10">
    <location>
        <begin position="1306"/>
        <end position="1324"/>
    </location>
</feature>
<evidence type="ECO:0000256" key="3">
    <source>
        <dbReference type="ARBA" id="ARBA00022723"/>
    </source>
</evidence>
<organism evidence="13 14">
    <name type="scientific">Favolaschia claudopus</name>
    <dbReference type="NCBI Taxonomy" id="2862362"/>
    <lineage>
        <taxon>Eukaryota</taxon>
        <taxon>Fungi</taxon>
        <taxon>Dikarya</taxon>
        <taxon>Basidiomycota</taxon>
        <taxon>Agaricomycotina</taxon>
        <taxon>Agaricomycetes</taxon>
        <taxon>Agaricomycetidae</taxon>
        <taxon>Agaricales</taxon>
        <taxon>Marasmiineae</taxon>
        <taxon>Mycenaceae</taxon>
        <taxon>Favolaschia</taxon>
    </lineage>
</organism>
<feature type="compositionally biased region" description="Basic and acidic residues" evidence="10">
    <location>
        <begin position="509"/>
        <end position="519"/>
    </location>
</feature>
<dbReference type="EMBL" id="JAWWNJ010000002">
    <property type="protein sequence ID" value="KAK7061801.1"/>
    <property type="molecule type" value="Genomic_DNA"/>
</dbReference>
<dbReference type="PANTHER" id="PTHR31576">
    <property type="entry name" value="TATA BOX-BINDING PROTEIN-ASSOCIATED FACTOR RNA POLYMERASE I SUBUNIT B"/>
    <property type="match status" value="1"/>
</dbReference>
<name>A0AAW0E9Z3_9AGAR</name>
<dbReference type="Pfam" id="PF20645">
    <property type="entry name" value="Rrn7_cyclin_C"/>
    <property type="match status" value="1"/>
</dbReference>
<feature type="compositionally biased region" description="Polar residues" evidence="10">
    <location>
        <begin position="1132"/>
        <end position="1143"/>
    </location>
</feature>
<dbReference type="Proteomes" id="UP001362999">
    <property type="component" value="Unassembled WGS sequence"/>
</dbReference>
<feature type="compositionally biased region" description="Acidic residues" evidence="10">
    <location>
        <begin position="170"/>
        <end position="192"/>
    </location>
</feature>
<sequence length="1379" mass="151775">MAPRKRCPVCRSKQWHKEPSSGLIACSEGHILQNYRKEVSDVDMVGPHAVRKRTIKVNKKKDGQQAGTTDPKLYHGNRGRYFYFQCLQLILRHQIAILIERWALPSEFEIVCRDLWALHLSLLKDPPPSESYLAAQDSDREEEKIPSTAEIEKQSPDPESHPPDPGPAPSDDDVSDNDAKDDGDDPELDDLLAENSASESTSDEDDGNKPNLMPSEQHRPKVGLASFEKPANTLAVIVLACWTLRIPILYRDMTQLIESYELPYLEAVRLIPESMKIHLTKQNVQALSPLKTPDTQTLHTLASSLARRVHLSYGIKTPEANAAPILWRVLTQCLGGGPPLYTLTKRLSTVLSLPLTLHHSLAPRLKQIKQYDVESHQLDNIAPELAFAATGIIVLKIIYGLDGRERLPLDSEDPAGDLPRLDGYLEQVERMNEGDSRRMETVFDSRTPMLLEGLDDDTVDQYLAFCERALIGPANDVLARFFPAPIASQTSLSQVASEEGGQIGLHAMRPRDREEEMLRPGEGYALGDGGEMSEEYSPSPPLSPPSSAMRRIASVFGRKDKDAAKSDVKRTSAPTPSPSPVPPPPTPSLASEHASSASSNGSASYSLQTPDDNEPVLTRTLTAKSKSSPWTAWLGKRSGTIKRGRPADPHSPLDQVWDEPHPDWRPKQPPPILHPPPTPKAFPQPPVLTVDIDSDEDASSEDSEDDEPVSLVSRVPSLHPPISPTQSRKNLQVLTQNSLVDNPPLVSPFSHLTGFPMYPRSSNLPHSLSVRPTLSTTMHRSALLRRLQSDTSNQLARSILPFASRPPPTPVDPPSSPPWFNARALPVAMTLSPSSPGLRRWMARPCFEERIAVWVPQDEAVICQPVMASRAVAELEFSAALDAMIGFGLPVSEAEEPLSVAELLAVPSPLRTSTLKSSPSKSPITETPPTAAIPDSAPAPAPLLAPPPAASRVRFAEDDKEDVIPLGYALRQKKRREDKAKFLREEQERRTHELERAKQEEERIRREQERRQWEEEKRAWEKEKKAMEEERLRRIYAEEVAATRARREHQRAGGGYGTSDGHLPASSSTTSLREERNRETYSRPLHDHAPRRQASEPAVPQLTSSPSSSPHTSSPGSSRPPSIAGHQAGSLRGSSRPASVHTNSSEDARHSSVNAGKRSSMASLPAKMPNNQFDWATYSAWSASNPTLMVPPVPPMPMYAMDMPLLPPTPPFMLQQYPRPRSQNHSPSPSPSSPSASPSRHRLPSNGSSERVNVVPQQPRTPSSRRGSNSSSSTPHRPVASHQRRSSDDARRASLPPPKDSHHGVRSQPSSLRSPSSSSLSRGRPPIPSSVYQPPLPSPWSAPPLATSYSQQQLSSAALINGYGQHVPPKANRRQTTIS</sequence>
<evidence type="ECO:0000313" key="13">
    <source>
        <dbReference type="EMBL" id="KAK7061801.1"/>
    </source>
</evidence>
<dbReference type="PANTHER" id="PTHR31576:SF2">
    <property type="entry name" value="TATA BOX-BINDING PROTEIN-ASSOCIATED FACTOR RNA POLYMERASE I SUBUNIT B"/>
    <property type="match status" value="1"/>
</dbReference>
<evidence type="ECO:0000256" key="1">
    <source>
        <dbReference type="ARBA" id="ARBA00004604"/>
    </source>
</evidence>
<feature type="compositionally biased region" description="Pro residues" evidence="10">
    <location>
        <begin position="575"/>
        <end position="587"/>
    </location>
</feature>
<feature type="domain" description="Rrn7/TAF1B C-terminal cyclin" evidence="12">
    <location>
        <begin position="292"/>
        <end position="469"/>
    </location>
</feature>
<feature type="region of interest" description="Disordered" evidence="10">
    <location>
        <begin position="507"/>
        <end position="728"/>
    </location>
</feature>
<keyword evidence="8" id="KW-0804">Transcription</keyword>
<dbReference type="GO" id="GO:0042790">
    <property type="term" value="P:nucleolar large rRNA transcription by RNA polymerase I"/>
    <property type="evidence" value="ECO:0007669"/>
    <property type="project" value="TreeGrafter"/>
</dbReference>
<evidence type="ECO:0000259" key="11">
    <source>
        <dbReference type="Pfam" id="PF20644"/>
    </source>
</evidence>
<evidence type="ECO:0000256" key="5">
    <source>
        <dbReference type="ARBA" id="ARBA00022833"/>
    </source>
</evidence>
<comment type="subcellular location">
    <subcellularLocation>
        <location evidence="1">Nucleus</location>
        <location evidence="1">Nucleolus</location>
    </subcellularLocation>
</comment>
<feature type="domain" description="Rrn7/TAF1B N-terminal cyclin" evidence="11">
    <location>
        <begin position="87"/>
        <end position="273"/>
    </location>
</feature>
<evidence type="ECO:0000313" key="14">
    <source>
        <dbReference type="Proteomes" id="UP001362999"/>
    </source>
</evidence>
<feature type="compositionally biased region" description="Acidic residues" evidence="10">
    <location>
        <begin position="692"/>
        <end position="708"/>
    </location>
</feature>
<keyword evidence="14" id="KW-1185">Reference proteome</keyword>
<keyword evidence="7" id="KW-0238">DNA-binding</keyword>
<feature type="compositionally biased region" description="Low complexity" evidence="10">
    <location>
        <begin position="911"/>
        <end position="936"/>
    </location>
</feature>
<feature type="compositionally biased region" description="Polar residues" evidence="10">
    <location>
        <begin position="619"/>
        <end position="630"/>
    </location>
</feature>
<evidence type="ECO:0000256" key="9">
    <source>
        <dbReference type="ARBA" id="ARBA00023242"/>
    </source>
</evidence>